<reference evidence="1 2" key="1">
    <citation type="journal article" date="2022" name="Hortic Res">
        <title>A haplotype resolved chromosomal level avocado genome allows analysis of novel avocado genes.</title>
        <authorList>
            <person name="Nath O."/>
            <person name="Fletcher S.J."/>
            <person name="Hayward A."/>
            <person name="Shaw L.M."/>
            <person name="Masouleh A.K."/>
            <person name="Furtado A."/>
            <person name="Henry R.J."/>
            <person name="Mitter N."/>
        </authorList>
    </citation>
    <scope>NUCLEOTIDE SEQUENCE [LARGE SCALE GENOMIC DNA]</scope>
    <source>
        <strain evidence="2">cv. Hass</strain>
    </source>
</reference>
<organism evidence="1 2">
    <name type="scientific">Persea americana</name>
    <name type="common">Avocado</name>
    <dbReference type="NCBI Taxonomy" id="3435"/>
    <lineage>
        <taxon>Eukaryota</taxon>
        <taxon>Viridiplantae</taxon>
        <taxon>Streptophyta</taxon>
        <taxon>Embryophyta</taxon>
        <taxon>Tracheophyta</taxon>
        <taxon>Spermatophyta</taxon>
        <taxon>Magnoliopsida</taxon>
        <taxon>Magnoliidae</taxon>
        <taxon>Laurales</taxon>
        <taxon>Lauraceae</taxon>
        <taxon>Persea</taxon>
    </lineage>
</organism>
<comment type="caution">
    <text evidence="1">The sequence shown here is derived from an EMBL/GenBank/DDBJ whole genome shotgun (WGS) entry which is preliminary data.</text>
</comment>
<keyword evidence="2" id="KW-1185">Reference proteome</keyword>
<evidence type="ECO:0000313" key="2">
    <source>
        <dbReference type="Proteomes" id="UP001234297"/>
    </source>
</evidence>
<sequence>MCASTSLSPSSTEALENHFFFLLIRSTPEDCLSMTQHTFVRTRETRSFFSLGRPNQFFNFLLCISIESITEPLGALVCSMEWMTL</sequence>
<accession>A0ACC2MK72</accession>
<evidence type="ECO:0000313" key="1">
    <source>
        <dbReference type="EMBL" id="KAJ8646013.1"/>
    </source>
</evidence>
<dbReference type="EMBL" id="CM056810">
    <property type="protein sequence ID" value="KAJ8646013.1"/>
    <property type="molecule type" value="Genomic_DNA"/>
</dbReference>
<gene>
    <name evidence="1" type="ORF">MRB53_007761</name>
</gene>
<dbReference type="Proteomes" id="UP001234297">
    <property type="component" value="Chromosome 2"/>
</dbReference>
<name>A0ACC2MK72_PERAE</name>
<protein>
    <submittedName>
        <fullName evidence="1">Uncharacterized protein</fullName>
    </submittedName>
</protein>
<proteinExistence type="predicted"/>